<dbReference type="GO" id="GO:0042167">
    <property type="term" value="P:heme catabolic process"/>
    <property type="evidence" value="ECO:0007669"/>
    <property type="project" value="TreeGrafter"/>
</dbReference>
<evidence type="ECO:0000313" key="11">
    <source>
        <dbReference type="EMBL" id="OYD24748.1"/>
    </source>
</evidence>
<evidence type="ECO:0000256" key="9">
    <source>
        <dbReference type="ARBA" id="ARBA00047776"/>
    </source>
</evidence>
<dbReference type="InterPro" id="IPR033892">
    <property type="entry name" value="FNR_bac"/>
</dbReference>
<feature type="domain" description="FAD-binding FR-type" evidence="10">
    <location>
        <begin position="2"/>
        <end position="100"/>
    </location>
</feature>
<dbReference type="PROSITE" id="PS51384">
    <property type="entry name" value="FAD_FR"/>
    <property type="match status" value="1"/>
</dbReference>
<dbReference type="InterPro" id="IPR017938">
    <property type="entry name" value="Riboflavin_synthase-like_b-brl"/>
</dbReference>
<evidence type="ECO:0000256" key="3">
    <source>
        <dbReference type="ARBA" id="ARBA00013223"/>
    </source>
</evidence>
<gene>
    <name evidence="11" type="ORF">B6S09_09000</name>
    <name evidence="12" type="ORF">LY04_01749</name>
</gene>
<dbReference type="EMBL" id="NQJF01000006">
    <property type="protein sequence ID" value="OYD24748.1"/>
    <property type="molecule type" value="Genomic_DNA"/>
</dbReference>
<dbReference type="PANTHER" id="PTHR47878:SF1">
    <property type="entry name" value="FLAVODOXIN_FERREDOXIN--NADP REDUCTASE"/>
    <property type="match status" value="1"/>
</dbReference>
<dbReference type="Gene3D" id="2.40.30.10">
    <property type="entry name" value="Translation factors"/>
    <property type="match status" value="1"/>
</dbReference>
<evidence type="ECO:0000259" key="10">
    <source>
        <dbReference type="PROSITE" id="PS51384"/>
    </source>
</evidence>
<reference evidence="11 13" key="1">
    <citation type="submission" date="2017-08" db="EMBL/GenBank/DDBJ databases">
        <title>Draft Genome Sequence of the Marine Bacterium Oceanimonas baumannii ATCC 700832.</title>
        <authorList>
            <person name="Mcclelland W.D."/>
            <person name="Brennan M.A."/>
            <person name="Trachtenberg A.M."/>
            <person name="Maclea K.S."/>
        </authorList>
    </citation>
    <scope>NUCLEOTIDE SEQUENCE [LARGE SCALE GENOMIC DNA]</scope>
    <source>
        <strain evidence="11 13">ATCC 700832</strain>
    </source>
</reference>
<dbReference type="InterPro" id="IPR051930">
    <property type="entry name" value="FNR_type-1"/>
</dbReference>
<dbReference type="GO" id="GO:0034599">
    <property type="term" value="P:cellular response to oxidative stress"/>
    <property type="evidence" value="ECO:0007669"/>
    <property type="project" value="TreeGrafter"/>
</dbReference>
<dbReference type="EMBL" id="SODO01000005">
    <property type="protein sequence ID" value="TDW59498.1"/>
    <property type="molecule type" value="Genomic_DNA"/>
</dbReference>
<dbReference type="Proteomes" id="UP000295058">
    <property type="component" value="Unassembled WGS sequence"/>
</dbReference>
<keyword evidence="4" id="KW-0285">Flavoprotein</keyword>
<accession>A0A235CJI2</accession>
<dbReference type="CDD" id="cd06195">
    <property type="entry name" value="FNR1"/>
    <property type="match status" value="1"/>
</dbReference>
<evidence type="ECO:0000256" key="8">
    <source>
        <dbReference type="ARBA" id="ARBA00023002"/>
    </source>
</evidence>
<dbReference type="Gene3D" id="3.40.50.80">
    <property type="entry name" value="Nucleotide-binding domain of ferredoxin-NADP reductase (FNR) module"/>
    <property type="match status" value="1"/>
</dbReference>
<dbReference type="PANTHER" id="PTHR47878">
    <property type="entry name" value="OXIDOREDUCTASE FAD/NAD(P)-BINDING DOMAIN PROTEIN"/>
    <property type="match status" value="1"/>
</dbReference>
<keyword evidence="5" id="KW-0547">Nucleotide-binding</keyword>
<evidence type="ECO:0000256" key="5">
    <source>
        <dbReference type="ARBA" id="ARBA00022741"/>
    </source>
</evidence>
<dbReference type="SUPFAM" id="SSF52343">
    <property type="entry name" value="Ferredoxin reductase-like, C-terminal NADP-linked domain"/>
    <property type="match status" value="1"/>
</dbReference>
<dbReference type="InterPro" id="IPR039261">
    <property type="entry name" value="FNR_nucleotide-bd"/>
</dbReference>
<keyword evidence="6" id="KW-0274">FAD</keyword>
<evidence type="ECO:0000313" key="13">
    <source>
        <dbReference type="Proteomes" id="UP000243640"/>
    </source>
</evidence>
<comment type="cofactor">
    <cofactor evidence="1">
        <name>FAD</name>
        <dbReference type="ChEBI" id="CHEBI:57692"/>
    </cofactor>
</comment>
<dbReference type="GO" id="GO:0000166">
    <property type="term" value="F:nucleotide binding"/>
    <property type="evidence" value="ECO:0007669"/>
    <property type="project" value="UniProtKB-KW"/>
</dbReference>
<sequence>MADWITARVKARKTWSDNLFSLVLDAEVAPFKAGQFTKLARHTDEKKVARAYSYVNPPDQSPEFYVITIPEGQLTPWLAGLDVGDELLVQRTAAGFLTLDEVPPGRDLWMMATGTGVGPFVSMLAEGSCWEQFDNIVLVHGVRFADELGYRRHIADLTSGCCHFQYIPFVSRETADNAETGRITHAIGDGSLEQKAGLSLTPEHSRVMLCGNPQMVRDTLIELKAKGLQKHLRRKAGQILMENYW</sequence>
<evidence type="ECO:0000313" key="14">
    <source>
        <dbReference type="Proteomes" id="UP000295058"/>
    </source>
</evidence>
<dbReference type="Proteomes" id="UP000243640">
    <property type="component" value="Unassembled WGS sequence"/>
</dbReference>
<protein>
    <recommendedName>
        <fullName evidence="3">ferredoxin--NADP(+) reductase</fullName>
        <ecNumber evidence="3">1.18.1.2</ecNumber>
    </recommendedName>
</protein>
<reference evidence="12 14" key="2">
    <citation type="submission" date="2019-03" db="EMBL/GenBank/DDBJ databases">
        <title>Genomic Encyclopedia of Archaeal and Bacterial Type Strains, Phase II (KMG-II): from individual species to whole genera.</title>
        <authorList>
            <person name="Goeker M."/>
        </authorList>
    </citation>
    <scope>NUCLEOTIDE SEQUENCE [LARGE SCALE GENOMIC DNA]</scope>
    <source>
        <strain evidence="12 14">DSM 15594</strain>
    </source>
</reference>
<evidence type="ECO:0000256" key="1">
    <source>
        <dbReference type="ARBA" id="ARBA00001974"/>
    </source>
</evidence>
<dbReference type="OrthoDB" id="9784483at2"/>
<comment type="catalytic activity">
    <reaction evidence="9">
        <text>2 reduced [2Fe-2S]-[ferredoxin] + NADP(+) + H(+) = 2 oxidized [2Fe-2S]-[ferredoxin] + NADPH</text>
        <dbReference type="Rhea" id="RHEA:20125"/>
        <dbReference type="Rhea" id="RHEA-COMP:10000"/>
        <dbReference type="Rhea" id="RHEA-COMP:10001"/>
        <dbReference type="ChEBI" id="CHEBI:15378"/>
        <dbReference type="ChEBI" id="CHEBI:33737"/>
        <dbReference type="ChEBI" id="CHEBI:33738"/>
        <dbReference type="ChEBI" id="CHEBI:57783"/>
        <dbReference type="ChEBI" id="CHEBI:58349"/>
        <dbReference type="EC" id="1.18.1.2"/>
    </reaction>
</comment>
<dbReference type="AlphaFoldDB" id="A0A235CJI2"/>
<evidence type="ECO:0000256" key="4">
    <source>
        <dbReference type="ARBA" id="ARBA00022630"/>
    </source>
</evidence>
<name>A0A235CJI2_9GAMM</name>
<evidence type="ECO:0000313" key="12">
    <source>
        <dbReference type="EMBL" id="TDW59498.1"/>
    </source>
</evidence>
<dbReference type="InterPro" id="IPR017927">
    <property type="entry name" value="FAD-bd_FR_type"/>
</dbReference>
<keyword evidence="7" id="KW-0521">NADP</keyword>
<keyword evidence="14" id="KW-1185">Reference proteome</keyword>
<dbReference type="Pfam" id="PF00175">
    <property type="entry name" value="NAD_binding_1"/>
    <property type="match status" value="1"/>
</dbReference>
<proteinExistence type="inferred from homology"/>
<dbReference type="GO" id="GO:0004324">
    <property type="term" value="F:ferredoxin-NADP+ reductase activity"/>
    <property type="evidence" value="ECO:0007669"/>
    <property type="project" value="UniProtKB-EC"/>
</dbReference>
<dbReference type="EC" id="1.18.1.2" evidence="3"/>
<organism evidence="11 13">
    <name type="scientific">Oceanimonas baumannii</name>
    <dbReference type="NCBI Taxonomy" id="129578"/>
    <lineage>
        <taxon>Bacteria</taxon>
        <taxon>Pseudomonadati</taxon>
        <taxon>Pseudomonadota</taxon>
        <taxon>Gammaproteobacteria</taxon>
        <taxon>Aeromonadales</taxon>
        <taxon>Aeromonadaceae</taxon>
        <taxon>Oceanimonas</taxon>
    </lineage>
</organism>
<comment type="caution">
    <text evidence="11">The sequence shown here is derived from an EMBL/GenBank/DDBJ whole genome shotgun (WGS) entry which is preliminary data.</text>
</comment>
<comment type="similarity">
    <text evidence="2">Belongs to the ferredoxin--NADP reductase type 1 family.</text>
</comment>
<dbReference type="RefSeq" id="WP_094278162.1">
    <property type="nucleotide sequence ID" value="NZ_JBLWZI010000005.1"/>
</dbReference>
<dbReference type="SUPFAM" id="SSF63380">
    <property type="entry name" value="Riboflavin synthase domain-like"/>
    <property type="match status" value="1"/>
</dbReference>
<evidence type="ECO:0000256" key="6">
    <source>
        <dbReference type="ARBA" id="ARBA00022827"/>
    </source>
</evidence>
<dbReference type="InterPro" id="IPR001433">
    <property type="entry name" value="OxRdtase_FAD/NAD-bd"/>
</dbReference>
<evidence type="ECO:0000256" key="7">
    <source>
        <dbReference type="ARBA" id="ARBA00022857"/>
    </source>
</evidence>
<keyword evidence="8" id="KW-0560">Oxidoreductase</keyword>
<evidence type="ECO:0000256" key="2">
    <source>
        <dbReference type="ARBA" id="ARBA00008312"/>
    </source>
</evidence>